<proteinExistence type="predicted"/>
<dbReference type="SUPFAM" id="SSF50182">
    <property type="entry name" value="Sm-like ribonucleoproteins"/>
    <property type="match status" value="1"/>
</dbReference>
<dbReference type="Proteomes" id="UP000317158">
    <property type="component" value="Unassembled WGS sequence"/>
</dbReference>
<dbReference type="SMART" id="SM00651">
    <property type="entry name" value="Sm"/>
    <property type="match status" value="1"/>
</dbReference>
<name>A0A520KUA7_METT2</name>
<dbReference type="InterPro" id="IPR010920">
    <property type="entry name" value="LSM_dom_sf"/>
</dbReference>
<dbReference type="PANTHER" id="PTHR11021">
    <property type="entry name" value="SMALL NUCLEAR RIBONUCLEOPROTEIN F SNRNP-F"/>
    <property type="match status" value="1"/>
</dbReference>
<feature type="domain" description="Sm" evidence="2">
    <location>
        <begin position="2"/>
        <end position="74"/>
    </location>
</feature>
<dbReference type="PIRSF" id="PIRSF006609">
    <property type="entry name" value="snRNP_SmF"/>
    <property type="match status" value="1"/>
</dbReference>
<dbReference type="InterPro" id="IPR016487">
    <property type="entry name" value="Lsm6/sSmF"/>
</dbReference>
<dbReference type="Gene3D" id="2.30.30.100">
    <property type="match status" value="1"/>
</dbReference>
<evidence type="ECO:0000313" key="4">
    <source>
        <dbReference type="Proteomes" id="UP000317158"/>
    </source>
</evidence>
<evidence type="ECO:0000259" key="2">
    <source>
        <dbReference type="PROSITE" id="PS52002"/>
    </source>
</evidence>
<accession>A0A520KUA7</accession>
<gene>
    <name evidence="3" type="ORF">EF806_01355</name>
</gene>
<dbReference type="AlphaFoldDB" id="A0A520KUA7"/>
<evidence type="ECO:0000313" key="3">
    <source>
        <dbReference type="EMBL" id="RZN65191.1"/>
    </source>
</evidence>
<organism evidence="3 4">
    <name type="scientific">Methanoliparum thermophilum</name>
    <dbReference type="NCBI Taxonomy" id="2491083"/>
    <lineage>
        <taxon>Archaea</taxon>
        <taxon>Methanobacteriati</taxon>
        <taxon>Methanobacteriota</taxon>
        <taxon>Candidatus Methanoliparia</taxon>
        <taxon>Candidatus Methanoliparales</taxon>
        <taxon>Candidatus Methanoliparaceae</taxon>
        <taxon>Candidatus Methanoliparum</taxon>
    </lineage>
</organism>
<dbReference type="PROSITE" id="PS52002">
    <property type="entry name" value="SM"/>
    <property type="match status" value="1"/>
</dbReference>
<reference evidence="3 4" key="1">
    <citation type="journal article" date="2019" name="Nat. Microbiol.">
        <title>Wide diversity of methane and short-chain alkane metabolisms in uncultured archaea.</title>
        <authorList>
            <person name="Borrel G."/>
            <person name="Adam P.S."/>
            <person name="McKay L.J."/>
            <person name="Chen L.X."/>
            <person name="Sierra-Garcia I.N."/>
            <person name="Sieber C.M."/>
            <person name="Letourneur Q."/>
            <person name="Ghozlane A."/>
            <person name="Andersen G.L."/>
            <person name="Li W.J."/>
            <person name="Hallam S.J."/>
            <person name="Muyzer G."/>
            <person name="de Oliveira V.M."/>
            <person name="Inskeep W.P."/>
            <person name="Banfield J.F."/>
            <person name="Gribaldo S."/>
        </authorList>
    </citation>
    <scope>NUCLEOTIDE SEQUENCE [LARGE SCALE GENOMIC DNA]</scope>
    <source>
        <strain evidence="3">NM1a</strain>
    </source>
</reference>
<dbReference type="InterPro" id="IPR001163">
    <property type="entry name" value="Sm_dom_euk/arc"/>
</dbReference>
<evidence type="ECO:0000256" key="1">
    <source>
        <dbReference type="ARBA" id="ARBA00023274"/>
    </source>
</evidence>
<comment type="caution">
    <text evidence="3">The sequence shown here is derived from an EMBL/GenBank/DDBJ whole genome shotgun (WGS) entry which is preliminary data.</text>
</comment>
<dbReference type="EMBL" id="RXIF01000003">
    <property type="protein sequence ID" value="RZN65191.1"/>
    <property type="molecule type" value="Genomic_DNA"/>
</dbReference>
<dbReference type="InterPro" id="IPR047575">
    <property type="entry name" value="Sm"/>
</dbReference>
<dbReference type="Pfam" id="PF01423">
    <property type="entry name" value="LSM"/>
    <property type="match status" value="1"/>
</dbReference>
<dbReference type="GO" id="GO:0000398">
    <property type="term" value="P:mRNA splicing, via spliceosome"/>
    <property type="evidence" value="ECO:0007669"/>
    <property type="project" value="InterPro"/>
</dbReference>
<dbReference type="GO" id="GO:1990904">
    <property type="term" value="C:ribonucleoprotein complex"/>
    <property type="evidence" value="ECO:0007669"/>
    <property type="project" value="UniProtKB-KW"/>
</dbReference>
<keyword evidence="1" id="KW-0687">Ribonucleoprotein</keyword>
<protein>
    <submittedName>
        <fullName evidence="3">LSM domain-containing protein</fullName>
    </submittedName>
</protein>
<dbReference type="GO" id="GO:0003723">
    <property type="term" value="F:RNA binding"/>
    <property type="evidence" value="ECO:0007669"/>
    <property type="project" value="InterPro"/>
</dbReference>
<dbReference type="PANTHER" id="PTHR11021:SF0">
    <property type="entry name" value="SMALL NUCLEAR RIBONUCLEOPROTEIN F"/>
    <property type="match status" value="1"/>
</dbReference>
<sequence length="74" mass="8548">MLPSKQVQAWINKRVKIEMKRGKYVLEGFLKSVDDYMNIYMDDTVELQNGEKTRKLGAVLLRGNNIVSICEAKE</sequence>